<evidence type="ECO:0000256" key="5">
    <source>
        <dbReference type="ARBA" id="ARBA00023157"/>
    </source>
</evidence>
<dbReference type="PANTHER" id="PTHR11240:SF22">
    <property type="entry name" value="RIBONUCLEASE T2"/>
    <property type="match status" value="1"/>
</dbReference>
<dbReference type="GO" id="GO:0003723">
    <property type="term" value="F:RNA binding"/>
    <property type="evidence" value="ECO:0007669"/>
    <property type="project" value="InterPro"/>
</dbReference>
<evidence type="ECO:0000256" key="8">
    <source>
        <dbReference type="RuleBase" id="RU004328"/>
    </source>
</evidence>
<accession>A0AAN7WGT3</accession>
<dbReference type="InterPro" id="IPR018188">
    <property type="entry name" value="RNase_T2_His_AS_1"/>
</dbReference>
<feature type="active site" evidence="7">
    <location>
        <position position="152"/>
    </location>
</feature>
<dbReference type="Pfam" id="PF00445">
    <property type="entry name" value="Ribonuclease_T2"/>
    <property type="match status" value="1"/>
</dbReference>
<dbReference type="PROSITE" id="PS00531">
    <property type="entry name" value="RNASE_T2_2"/>
    <property type="match status" value="1"/>
</dbReference>
<dbReference type="Proteomes" id="UP001306508">
    <property type="component" value="Unassembled WGS sequence"/>
</dbReference>
<dbReference type="InterPro" id="IPR033130">
    <property type="entry name" value="RNase_T2_His_AS_2"/>
</dbReference>
<evidence type="ECO:0000313" key="10">
    <source>
        <dbReference type="Proteomes" id="UP001306508"/>
    </source>
</evidence>
<reference evidence="10" key="1">
    <citation type="submission" date="2023-07" db="EMBL/GenBank/DDBJ databases">
        <title>A draft genome of Kazachstania heterogenica Y-27499.</title>
        <authorList>
            <person name="Donic C."/>
            <person name="Kralova J.S."/>
            <person name="Fidel L."/>
            <person name="Ben-Dor S."/>
            <person name="Jung S."/>
        </authorList>
    </citation>
    <scope>NUCLEOTIDE SEQUENCE [LARGE SCALE GENOMIC DNA]</scope>
    <source>
        <strain evidence="10">Y27499</strain>
    </source>
</reference>
<proteinExistence type="inferred from homology"/>
<dbReference type="PROSITE" id="PS00530">
    <property type="entry name" value="RNASE_T2_1"/>
    <property type="match status" value="1"/>
</dbReference>
<comment type="subcellular location">
    <subcellularLocation>
        <location evidence="1">Vacuole lumen</location>
    </subcellularLocation>
</comment>
<dbReference type="InterPro" id="IPR001568">
    <property type="entry name" value="RNase_T2-like"/>
</dbReference>
<organism evidence="9 10">
    <name type="scientific">Arxiozyma heterogenica</name>
    <dbReference type="NCBI Taxonomy" id="278026"/>
    <lineage>
        <taxon>Eukaryota</taxon>
        <taxon>Fungi</taxon>
        <taxon>Dikarya</taxon>
        <taxon>Ascomycota</taxon>
        <taxon>Saccharomycotina</taxon>
        <taxon>Saccharomycetes</taxon>
        <taxon>Saccharomycetales</taxon>
        <taxon>Saccharomycetaceae</taxon>
        <taxon>Arxiozyma</taxon>
    </lineage>
</organism>
<sequence>MQNFLQLLRYKFSTFDVLSNSSPNKEEFSPHCPLDLPLTCQNTTQQLDSCCFEYPGGVFLQTQFWNYRPSKPGLNETEIISEIGPLDSFTVHGLWPNNCFGSYEQFCDPSLFIDDVYYLLRESNDTIPLYHFMKTFWKGLVIGDDESLWIHEFNKHGSCINTIKPSCYSRWENISAMSLSDENIINEKERKNHSEKNKFKNRAVIDYFNITKNLFQKLDTYKILKDSNIVPSLDKCYTRDEISKALKKGFENHEVFFNCNKDNELHEIWYFHHLKGSLLEETFIPIDCSQNPPYSRCKKEGIKYYPKGYYPSKGTEKTE</sequence>
<keyword evidence="5" id="KW-1015">Disulfide bond</keyword>
<dbReference type="InterPro" id="IPR033697">
    <property type="entry name" value="Ribonuclease_T2_eukaryotic"/>
</dbReference>
<keyword evidence="4" id="KW-0378">Hydrolase</keyword>
<protein>
    <recommendedName>
        <fullName evidence="3">ribonuclease T2</fullName>
        <ecNumber evidence="3">4.6.1.19</ecNumber>
    </recommendedName>
</protein>
<dbReference type="GO" id="GO:0006401">
    <property type="term" value="P:RNA catabolic process"/>
    <property type="evidence" value="ECO:0007669"/>
    <property type="project" value="TreeGrafter"/>
</dbReference>
<dbReference type="Gene3D" id="3.90.730.10">
    <property type="entry name" value="Ribonuclease T2-like"/>
    <property type="match status" value="1"/>
</dbReference>
<gene>
    <name evidence="9" type="ORF">RI543_004588</name>
</gene>
<keyword evidence="4" id="KW-0540">Nuclease</keyword>
<evidence type="ECO:0000256" key="4">
    <source>
        <dbReference type="ARBA" id="ARBA00022759"/>
    </source>
</evidence>
<dbReference type="EC" id="4.6.1.19" evidence="3"/>
<name>A0AAN7WGT3_9SACH</name>
<comment type="function">
    <text evidence="6">Rnase which modulates cell survival under stress conditions. Released from the vacuole to the cytoplasm during stress to promote tRNA and rRNA cleavage and to activate separately a downstream pathway that promotes cell death. Involved in cell size, vacuolar morphology and growth at high temperatures and high salt concentration.</text>
</comment>
<dbReference type="InterPro" id="IPR036430">
    <property type="entry name" value="RNase_T2-like_sf"/>
</dbReference>
<comment type="caution">
    <text evidence="9">The sequence shown here is derived from an EMBL/GenBank/DDBJ whole genome shotgun (WGS) entry which is preliminary data.</text>
</comment>
<evidence type="ECO:0000256" key="3">
    <source>
        <dbReference type="ARBA" id="ARBA00012571"/>
    </source>
</evidence>
<evidence type="ECO:0000313" key="9">
    <source>
        <dbReference type="EMBL" id="KAK5774054.1"/>
    </source>
</evidence>
<keyword evidence="4" id="KW-0255">Endonuclease</keyword>
<dbReference type="CDD" id="cd01061">
    <property type="entry name" value="RNase_T2_euk"/>
    <property type="match status" value="1"/>
</dbReference>
<dbReference type="GO" id="GO:0005576">
    <property type="term" value="C:extracellular region"/>
    <property type="evidence" value="ECO:0007669"/>
    <property type="project" value="TreeGrafter"/>
</dbReference>
<evidence type="ECO:0000256" key="7">
    <source>
        <dbReference type="PIRSR" id="PIRSR633697-1"/>
    </source>
</evidence>
<evidence type="ECO:0000256" key="2">
    <source>
        <dbReference type="ARBA" id="ARBA00007469"/>
    </source>
</evidence>
<dbReference type="SUPFAM" id="SSF55895">
    <property type="entry name" value="Ribonuclease Rh-like"/>
    <property type="match status" value="1"/>
</dbReference>
<dbReference type="GO" id="GO:0005775">
    <property type="term" value="C:vacuolar lumen"/>
    <property type="evidence" value="ECO:0007669"/>
    <property type="project" value="UniProtKB-SubCell"/>
</dbReference>
<keyword evidence="10" id="KW-1185">Reference proteome</keyword>
<feature type="active site" evidence="7">
    <location>
        <position position="156"/>
    </location>
</feature>
<evidence type="ECO:0000256" key="6">
    <source>
        <dbReference type="ARBA" id="ARBA00025494"/>
    </source>
</evidence>
<feature type="active site" evidence="7">
    <location>
        <position position="92"/>
    </location>
</feature>
<dbReference type="PANTHER" id="PTHR11240">
    <property type="entry name" value="RIBONUCLEASE T2"/>
    <property type="match status" value="1"/>
</dbReference>
<evidence type="ECO:0000256" key="1">
    <source>
        <dbReference type="ARBA" id="ARBA00004410"/>
    </source>
</evidence>
<dbReference type="AlphaFoldDB" id="A0AAN7WGT3"/>
<dbReference type="EMBL" id="JAWIZZ010000056">
    <property type="protein sequence ID" value="KAK5774054.1"/>
    <property type="molecule type" value="Genomic_DNA"/>
</dbReference>
<comment type="similarity">
    <text evidence="2 8">Belongs to the RNase T2 family.</text>
</comment>
<dbReference type="GO" id="GO:0033897">
    <property type="term" value="F:ribonuclease T2 activity"/>
    <property type="evidence" value="ECO:0007669"/>
    <property type="project" value="UniProtKB-EC"/>
</dbReference>